<name>A0A6J5FK32_9BURK</name>
<sequence>MTIHIPKWALYVATFIGGWVWGLAHAALNRATNN</sequence>
<gene>
    <name evidence="1" type="ORF">LMG28688_00815</name>
</gene>
<evidence type="ECO:0000313" key="1">
    <source>
        <dbReference type="EMBL" id="CAB3779356.1"/>
    </source>
</evidence>
<accession>A0A6J5FK32</accession>
<evidence type="ECO:0000313" key="2">
    <source>
        <dbReference type="Proteomes" id="UP000494119"/>
    </source>
</evidence>
<reference evidence="1 2" key="1">
    <citation type="submission" date="2020-04" db="EMBL/GenBank/DDBJ databases">
        <authorList>
            <person name="De Canck E."/>
        </authorList>
    </citation>
    <scope>NUCLEOTIDE SEQUENCE [LARGE SCALE GENOMIC DNA]</scope>
    <source>
        <strain evidence="1 2">LMG 28688</strain>
    </source>
</reference>
<proteinExistence type="predicted"/>
<keyword evidence="2" id="KW-1185">Reference proteome</keyword>
<dbReference type="AlphaFoldDB" id="A0A6J5FK32"/>
<protein>
    <submittedName>
        <fullName evidence="1">Uncharacterized protein</fullName>
    </submittedName>
</protein>
<organism evidence="1 2">
    <name type="scientific">Paraburkholderia caffeinitolerans</name>
    <dbReference type="NCBI Taxonomy" id="1723730"/>
    <lineage>
        <taxon>Bacteria</taxon>
        <taxon>Pseudomonadati</taxon>
        <taxon>Pseudomonadota</taxon>
        <taxon>Betaproteobacteria</taxon>
        <taxon>Burkholderiales</taxon>
        <taxon>Burkholderiaceae</taxon>
        <taxon>Paraburkholderia</taxon>
    </lineage>
</organism>
<dbReference type="Proteomes" id="UP000494119">
    <property type="component" value="Unassembled WGS sequence"/>
</dbReference>
<dbReference type="EMBL" id="CADIKL010000003">
    <property type="protein sequence ID" value="CAB3779356.1"/>
    <property type="molecule type" value="Genomic_DNA"/>
</dbReference>